<gene>
    <name evidence="2" type="ORF">GCM10009855_18720</name>
</gene>
<evidence type="ECO:0000313" key="2">
    <source>
        <dbReference type="EMBL" id="GAA2378932.1"/>
    </source>
</evidence>
<dbReference type="Proteomes" id="UP001501170">
    <property type="component" value="Unassembled WGS sequence"/>
</dbReference>
<evidence type="ECO:0000313" key="3">
    <source>
        <dbReference type="Proteomes" id="UP001501170"/>
    </source>
</evidence>
<name>A0ABN3HFJ8_9ACTN</name>
<evidence type="ECO:0000256" key="1">
    <source>
        <dbReference type="SAM" id="MobiDB-lite"/>
    </source>
</evidence>
<feature type="compositionally biased region" description="Polar residues" evidence="1">
    <location>
        <begin position="45"/>
        <end position="54"/>
    </location>
</feature>
<proteinExistence type="predicted"/>
<protein>
    <submittedName>
        <fullName evidence="2">Uncharacterized protein</fullName>
    </submittedName>
</protein>
<comment type="caution">
    <text evidence="2">The sequence shown here is derived from an EMBL/GenBank/DDBJ whole genome shotgun (WGS) entry which is preliminary data.</text>
</comment>
<accession>A0ABN3HFJ8</accession>
<reference evidence="2 3" key="1">
    <citation type="journal article" date="2019" name="Int. J. Syst. Evol. Microbiol.">
        <title>The Global Catalogue of Microorganisms (GCM) 10K type strain sequencing project: providing services to taxonomists for standard genome sequencing and annotation.</title>
        <authorList>
            <consortium name="The Broad Institute Genomics Platform"/>
            <consortium name="The Broad Institute Genome Sequencing Center for Infectious Disease"/>
            <person name="Wu L."/>
            <person name="Ma J."/>
        </authorList>
    </citation>
    <scope>NUCLEOTIDE SEQUENCE [LARGE SCALE GENOMIC DNA]</scope>
    <source>
        <strain evidence="2 3">JCM 16227</strain>
    </source>
</reference>
<dbReference type="EMBL" id="BAAARB010000008">
    <property type="protein sequence ID" value="GAA2378932.1"/>
    <property type="molecule type" value="Genomic_DNA"/>
</dbReference>
<feature type="region of interest" description="Disordered" evidence="1">
    <location>
        <begin position="33"/>
        <end position="67"/>
    </location>
</feature>
<organism evidence="2 3">
    <name type="scientific">Gordonia cholesterolivorans</name>
    <dbReference type="NCBI Taxonomy" id="559625"/>
    <lineage>
        <taxon>Bacteria</taxon>
        <taxon>Bacillati</taxon>
        <taxon>Actinomycetota</taxon>
        <taxon>Actinomycetes</taxon>
        <taxon>Mycobacteriales</taxon>
        <taxon>Gordoniaceae</taxon>
        <taxon>Gordonia</taxon>
    </lineage>
</organism>
<sequence length="67" mass="7273">MDDEVFDEKAERDVLELIGYELIGELSGELHQMVGRKRPADGNEHLSNGTSSGNDDGRDPTPDASVS</sequence>
<keyword evidence="3" id="KW-1185">Reference proteome</keyword>